<feature type="transmembrane region" description="Helical" evidence="6">
    <location>
        <begin position="58"/>
        <end position="79"/>
    </location>
</feature>
<dbReference type="EMBL" id="UYJE01007345">
    <property type="protein sequence ID" value="VDI53944.1"/>
    <property type="molecule type" value="Genomic_DNA"/>
</dbReference>
<sequence length="392" mass="43698">MDIEKGSEEKKQKSKDDIPFTKFQILRNVFVISCGFLLIFIPFQSITNLQSTLNKEEGLGTGGLAIIYGALIISCMFLPSFVISHLGCKWTIAGSMVCYLLYMAANFHAVWGSIVPASVIIGLGAAPLWSAKCSYLTRMAIWYANLTNSFAHHVMSRFFGIFFMVYQTCEIWGNIISSQVLNEQVEDNFTLTEDELRKCGANFDPGIQINNTNLDRPDNSKVQLLCLIYMASVTFGFLIIVFFLQNIPINSGEEKSKGKLLPSLMVETFKHLWQSPYQKLLVILTMYSGVEQAFIAGDFTKSYISCTIGIRNVGYVMICYGIVNAICSLSFGRLMMYVGQIPLFAFAFVVHGGTQTALLLWQPQQEPVYIIYIFAGLWGTGDAVIQAQINGA</sequence>
<gene>
    <name evidence="7" type="ORF">MGAL_10B027460</name>
</gene>
<dbReference type="GO" id="GO:0015459">
    <property type="term" value="F:potassium channel regulator activity"/>
    <property type="evidence" value="ECO:0007669"/>
    <property type="project" value="TreeGrafter"/>
</dbReference>
<dbReference type="SUPFAM" id="SSF103473">
    <property type="entry name" value="MFS general substrate transporter"/>
    <property type="match status" value="1"/>
</dbReference>
<evidence type="ECO:0000256" key="4">
    <source>
        <dbReference type="ARBA" id="ARBA00022989"/>
    </source>
</evidence>
<evidence type="ECO:0000256" key="3">
    <source>
        <dbReference type="ARBA" id="ARBA00022692"/>
    </source>
</evidence>
<keyword evidence="4 6" id="KW-1133">Transmembrane helix</keyword>
<protein>
    <submittedName>
        <fullName evidence="7">Uncharacterized protein</fullName>
    </submittedName>
</protein>
<comment type="similarity">
    <text evidence="2">Belongs to the unc-93 family.</text>
</comment>
<feature type="transmembrane region" description="Helical" evidence="6">
    <location>
        <begin position="110"/>
        <end position="129"/>
    </location>
</feature>
<proteinExistence type="inferred from homology"/>
<dbReference type="InterPro" id="IPR036259">
    <property type="entry name" value="MFS_trans_sf"/>
</dbReference>
<evidence type="ECO:0000256" key="6">
    <source>
        <dbReference type="SAM" id="Phobius"/>
    </source>
</evidence>
<dbReference type="GO" id="GO:0005886">
    <property type="term" value="C:plasma membrane"/>
    <property type="evidence" value="ECO:0007669"/>
    <property type="project" value="TreeGrafter"/>
</dbReference>
<dbReference type="AlphaFoldDB" id="A0A8B6FR97"/>
<dbReference type="InterPro" id="IPR010291">
    <property type="entry name" value="Ion_channel_UNC-93"/>
</dbReference>
<dbReference type="Gene3D" id="1.20.1250.20">
    <property type="entry name" value="MFS general substrate transporter like domains"/>
    <property type="match status" value="1"/>
</dbReference>
<comment type="subcellular location">
    <subcellularLocation>
        <location evidence="1">Membrane</location>
        <topology evidence="1">Multi-pass membrane protein</topology>
    </subcellularLocation>
</comment>
<accession>A0A8B6FR97</accession>
<dbReference type="PANTHER" id="PTHR19444">
    <property type="entry name" value="UNC-93 RELATED"/>
    <property type="match status" value="1"/>
</dbReference>
<evidence type="ECO:0000256" key="5">
    <source>
        <dbReference type="ARBA" id="ARBA00023136"/>
    </source>
</evidence>
<comment type="caution">
    <text evidence="7">The sequence shown here is derived from an EMBL/GenBank/DDBJ whole genome shotgun (WGS) entry which is preliminary data.</text>
</comment>
<keyword evidence="3 6" id="KW-0812">Transmembrane</keyword>
<name>A0A8B6FR97_MYTGA</name>
<keyword evidence="5 6" id="KW-0472">Membrane</keyword>
<feature type="transmembrane region" description="Helical" evidence="6">
    <location>
        <begin position="337"/>
        <end position="361"/>
    </location>
</feature>
<keyword evidence="8" id="KW-1185">Reference proteome</keyword>
<dbReference type="PANTHER" id="PTHR19444:SF13">
    <property type="entry name" value="PROTEIN UNC-93 HOMOLOG A"/>
    <property type="match status" value="1"/>
</dbReference>
<dbReference type="Pfam" id="PF05978">
    <property type="entry name" value="UNC-93"/>
    <property type="match status" value="1"/>
</dbReference>
<feature type="transmembrane region" description="Helical" evidence="6">
    <location>
        <begin position="312"/>
        <end position="331"/>
    </location>
</feature>
<dbReference type="InterPro" id="IPR051951">
    <property type="entry name" value="UNC-93_regulatory"/>
</dbReference>
<feature type="transmembrane region" description="Helical" evidence="6">
    <location>
        <begin position="25"/>
        <end position="46"/>
    </location>
</feature>
<evidence type="ECO:0000313" key="7">
    <source>
        <dbReference type="EMBL" id="VDI53944.1"/>
    </source>
</evidence>
<feature type="transmembrane region" description="Helical" evidence="6">
    <location>
        <begin position="224"/>
        <end position="244"/>
    </location>
</feature>
<organism evidence="7 8">
    <name type="scientific">Mytilus galloprovincialis</name>
    <name type="common">Mediterranean mussel</name>
    <dbReference type="NCBI Taxonomy" id="29158"/>
    <lineage>
        <taxon>Eukaryota</taxon>
        <taxon>Metazoa</taxon>
        <taxon>Spiralia</taxon>
        <taxon>Lophotrochozoa</taxon>
        <taxon>Mollusca</taxon>
        <taxon>Bivalvia</taxon>
        <taxon>Autobranchia</taxon>
        <taxon>Pteriomorphia</taxon>
        <taxon>Mytilida</taxon>
        <taxon>Mytiloidea</taxon>
        <taxon>Mytilidae</taxon>
        <taxon>Mytilinae</taxon>
        <taxon>Mytilus</taxon>
    </lineage>
</organism>
<evidence type="ECO:0000256" key="2">
    <source>
        <dbReference type="ARBA" id="ARBA00009172"/>
    </source>
</evidence>
<dbReference type="GO" id="GO:0043266">
    <property type="term" value="P:regulation of potassium ion transport"/>
    <property type="evidence" value="ECO:0007669"/>
    <property type="project" value="TreeGrafter"/>
</dbReference>
<dbReference type="GO" id="GO:0006937">
    <property type="term" value="P:regulation of muscle contraction"/>
    <property type="evidence" value="ECO:0007669"/>
    <property type="project" value="TreeGrafter"/>
</dbReference>
<reference evidence="7" key="1">
    <citation type="submission" date="2018-11" db="EMBL/GenBank/DDBJ databases">
        <authorList>
            <person name="Alioto T."/>
            <person name="Alioto T."/>
        </authorList>
    </citation>
    <scope>NUCLEOTIDE SEQUENCE</scope>
</reference>
<dbReference type="GO" id="GO:0055120">
    <property type="term" value="C:striated muscle dense body"/>
    <property type="evidence" value="ECO:0007669"/>
    <property type="project" value="TreeGrafter"/>
</dbReference>
<dbReference type="Proteomes" id="UP000596742">
    <property type="component" value="Unassembled WGS sequence"/>
</dbReference>
<evidence type="ECO:0000256" key="1">
    <source>
        <dbReference type="ARBA" id="ARBA00004141"/>
    </source>
</evidence>
<feature type="transmembrane region" description="Helical" evidence="6">
    <location>
        <begin position="368"/>
        <end position="389"/>
    </location>
</feature>
<dbReference type="OrthoDB" id="78663at2759"/>
<evidence type="ECO:0000313" key="8">
    <source>
        <dbReference type="Proteomes" id="UP000596742"/>
    </source>
</evidence>